<accession>A0AAD9AW58</accession>
<evidence type="ECO:0000259" key="2">
    <source>
        <dbReference type="Pfam" id="PF00172"/>
    </source>
</evidence>
<keyword evidence="4" id="KW-1185">Reference proteome</keyword>
<gene>
    <name evidence="3" type="ORF">CCHR01_02361</name>
</gene>
<dbReference type="InterPro" id="IPR036864">
    <property type="entry name" value="Zn2-C6_fun-type_DNA-bd_sf"/>
</dbReference>
<keyword evidence="1" id="KW-0539">Nucleus</keyword>
<dbReference type="Proteomes" id="UP001243330">
    <property type="component" value="Unassembled WGS sequence"/>
</dbReference>
<protein>
    <recommendedName>
        <fullName evidence="2">Zn(2)-C6 fungal-type domain-containing protein</fullName>
    </recommendedName>
</protein>
<dbReference type="AlphaFoldDB" id="A0AAD9AW58"/>
<proteinExistence type="predicted"/>
<evidence type="ECO:0000256" key="1">
    <source>
        <dbReference type="ARBA" id="ARBA00023242"/>
    </source>
</evidence>
<dbReference type="PANTHER" id="PTHR38111:SF11">
    <property type="entry name" value="TRANSCRIPTION FACTOR DOMAIN-CONTAINING PROTEIN-RELATED"/>
    <property type="match status" value="1"/>
</dbReference>
<reference evidence="3" key="1">
    <citation type="submission" date="2023-01" db="EMBL/GenBank/DDBJ databases">
        <title>Colletotrichum chrysophilum M932 genome sequence.</title>
        <authorList>
            <person name="Baroncelli R."/>
        </authorList>
    </citation>
    <scope>NUCLEOTIDE SEQUENCE</scope>
    <source>
        <strain evidence="3">M932</strain>
    </source>
</reference>
<dbReference type="Pfam" id="PF00172">
    <property type="entry name" value="Zn_clus"/>
    <property type="match status" value="1"/>
</dbReference>
<dbReference type="GO" id="GO:0008270">
    <property type="term" value="F:zinc ion binding"/>
    <property type="evidence" value="ECO:0007669"/>
    <property type="project" value="InterPro"/>
</dbReference>
<dbReference type="CDD" id="cd00067">
    <property type="entry name" value="GAL4"/>
    <property type="match status" value="1"/>
</dbReference>
<evidence type="ECO:0000313" key="3">
    <source>
        <dbReference type="EMBL" id="KAK1854937.1"/>
    </source>
</evidence>
<dbReference type="SUPFAM" id="SSF57701">
    <property type="entry name" value="Zn2/Cys6 DNA-binding domain"/>
    <property type="match status" value="1"/>
</dbReference>
<dbReference type="InterPro" id="IPR053178">
    <property type="entry name" value="Osmoadaptation_assoc"/>
</dbReference>
<name>A0AAD9AW58_9PEZI</name>
<dbReference type="InterPro" id="IPR001138">
    <property type="entry name" value="Zn2Cys6_DnaBD"/>
</dbReference>
<dbReference type="Gene3D" id="4.10.240.10">
    <property type="entry name" value="Zn(2)-C6 fungal-type DNA-binding domain"/>
    <property type="match status" value="1"/>
</dbReference>
<dbReference type="EMBL" id="JAQOWY010000028">
    <property type="protein sequence ID" value="KAK1854937.1"/>
    <property type="molecule type" value="Genomic_DNA"/>
</dbReference>
<feature type="domain" description="Zn(2)-C6 fungal-type" evidence="2">
    <location>
        <begin position="37"/>
        <end position="61"/>
    </location>
</feature>
<evidence type="ECO:0000313" key="4">
    <source>
        <dbReference type="Proteomes" id="UP001243330"/>
    </source>
</evidence>
<comment type="caution">
    <text evidence="3">The sequence shown here is derived from an EMBL/GenBank/DDBJ whole genome shotgun (WGS) entry which is preliminary data.</text>
</comment>
<dbReference type="GO" id="GO:0000981">
    <property type="term" value="F:DNA-binding transcription factor activity, RNA polymerase II-specific"/>
    <property type="evidence" value="ECO:0007669"/>
    <property type="project" value="InterPro"/>
</dbReference>
<sequence length="482" mass="54086">MVGVAGRSKGCRTCRQRKKGVSEHAVLPFQIRRPDLSKCDLQQPICGNCSRLNITCEYDRRQVFINVTGPGKAERTTFKPSCTDVVLPHSLARSAYEDKYISLLWDARSPCGTPSAEISANYPVYSWVSSARDLYHDDDGLRRSLIAMSLSTLGQKDGQAYSTAKGFQTYVQALSEVNVSLQHSKRWKSDAIMVASQGLGLFELLYGTQERVQADGSQVRSWHNHILGELALIQQRGPKSFIEGHAQHIFSGVRMHLAIAGCMSRKRSFLSDMAWKTVPWAKIPKIPKDVILDTLTDVPALLEEVDILKSNPSDYNCQHFMKTYQRLDREIVWWLENLSPPTDILHDLHERKYKNPTADELAVAHVMTCFWTVCILVYSSLRAVLSSTLNLPGIEVMELSERTNPRPYCLLIADAVEVFFQPEAGTFGMHAAPFPIGMAIKYLMLTEGFSSKDCMRLIGYFSRQSGGAAMGSFLANTLFVWN</sequence>
<dbReference type="PANTHER" id="PTHR38111">
    <property type="entry name" value="ZN(2)-C6 FUNGAL-TYPE DOMAIN-CONTAINING PROTEIN-RELATED"/>
    <property type="match status" value="1"/>
</dbReference>
<organism evidence="3 4">
    <name type="scientific">Colletotrichum chrysophilum</name>
    <dbReference type="NCBI Taxonomy" id="1836956"/>
    <lineage>
        <taxon>Eukaryota</taxon>
        <taxon>Fungi</taxon>
        <taxon>Dikarya</taxon>
        <taxon>Ascomycota</taxon>
        <taxon>Pezizomycotina</taxon>
        <taxon>Sordariomycetes</taxon>
        <taxon>Hypocreomycetidae</taxon>
        <taxon>Glomerellales</taxon>
        <taxon>Glomerellaceae</taxon>
        <taxon>Colletotrichum</taxon>
        <taxon>Colletotrichum gloeosporioides species complex</taxon>
    </lineage>
</organism>